<dbReference type="AlphaFoldDB" id="A0A1G9CHJ4"/>
<dbReference type="InterPro" id="IPR043777">
    <property type="entry name" value="DUF5719"/>
</dbReference>
<dbReference type="RefSeq" id="WP_092323089.1">
    <property type="nucleotide sequence ID" value="NZ_FNFU01000007.1"/>
</dbReference>
<protein>
    <recommendedName>
        <fullName evidence="3">Large extracellular alpha-helical protein</fullName>
    </recommendedName>
</protein>
<name>A0A1G9CHJ4_9MICO</name>
<organism evidence="1 2">
    <name type="scientific">Cryobacterium psychrotolerans</name>
    <dbReference type="NCBI Taxonomy" id="386301"/>
    <lineage>
        <taxon>Bacteria</taxon>
        <taxon>Bacillati</taxon>
        <taxon>Actinomycetota</taxon>
        <taxon>Actinomycetes</taxon>
        <taxon>Micrococcales</taxon>
        <taxon>Microbacteriaceae</taxon>
        <taxon>Cryobacterium</taxon>
    </lineage>
</organism>
<keyword evidence="2" id="KW-1185">Reference proteome</keyword>
<dbReference type="OrthoDB" id="3264966at2"/>
<reference evidence="1 2" key="1">
    <citation type="submission" date="2016-10" db="EMBL/GenBank/DDBJ databases">
        <authorList>
            <person name="de Groot N.N."/>
        </authorList>
    </citation>
    <scope>NUCLEOTIDE SEQUENCE [LARGE SCALE GENOMIC DNA]</scope>
    <source>
        <strain evidence="1 2">CGMCC 1.5382</strain>
    </source>
</reference>
<dbReference type="STRING" id="386301.SAMN05216282_10756"/>
<evidence type="ECO:0008006" key="3">
    <source>
        <dbReference type="Google" id="ProtNLM"/>
    </source>
</evidence>
<proteinExistence type="predicted"/>
<dbReference type="Pfam" id="PF18986">
    <property type="entry name" value="DUF5719"/>
    <property type="match status" value="1"/>
</dbReference>
<accession>A0A1G9CHJ4</accession>
<evidence type="ECO:0000313" key="2">
    <source>
        <dbReference type="Proteomes" id="UP000198701"/>
    </source>
</evidence>
<gene>
    <name evidence="1" type="ORF">SAMN05216282_10756</name>
</gene>
<evidence type="ECO:0000313" key="1">
    <source>
        <dbReference type="EMBL" id="SDK51046.1"/>
    </source>
</evidence>
<dbReference type="EMBL" id="FNFU01000007">
    <property type="protein sequence ID" value="SDK51046.1"/>
    <property type="molecule type" value="Genomic_DNA"/>
</dbReference>
<sequence>MTGNRAVQTGSRIAAGLLGLTLAVSAAGAAAIIPWPTATRTPPSALVAPIPAEQLRVCPGPLLTLAEDSGQAQAATSVGRASAVYGSTYGANAPTDIDDVTELAAADNPRSERDGGPLLLRVPAPEGATVPSLVAGSQSQTARGESVGGFAAAACGEAGADAWLVGGSTDVGRTSLVLLSNPTTVVASVDLTVIGETGIVDAPGANGILVQPGAQRIVSLAGLAPNLQSPVVHVEAHGGQVVASLEQSLIQGIEPSGVELIAPSAAPSLTQVISGLVVTTQAPPAAETDADHVSDEIPSVRILAPGEESAQVEVVVIGSDGPGAPIKVDVQPGIVAEIPLPGLAAGNYAVRLVSDRPVVIAARASADGADGKDFAWFAASAPFPGDFMVSVARGPAPTLHLVNTGQGEAEATLTDDTGKSTTLMVGPGATAARRLAGGERYVVSGGTSLVASVSYAGAGMLSGFPLNPSGPLATPIRVYPR</sequence>
<dbReference type="Proteomes" id="UP000198701">
    <property type="component" value="Unassembled WGS sequence"/>
</dbReference>